<keyword evidence="6" id="KW-1185">Reference proteome</keyword>
<dbReference type="Pfam" id="PF12833">
    <property type="entry name" value="HTH_18"/>
    <property type="match status" value="1"/>
</dbReference>
<dbReference type="Proteomes" id="UP000651156">
    <property type="component" value="Unassembled WGS sequence"/>
</dbReference>
<dbReference type="PANTHER" id="PTHR47893:SF1">
    <property type="entry name" value="REGULATORY PROTEIN PCHR"/>
    <property type="match status" value="1"/>
</dbReference>
<protein>
    <submittedName>
        <fullName evidence="5">Helix-turn-helix transcriptional regulator</fullName>
    </submittedName>
</protein>
<evidence type="ECO:0000313" key="6">
    <source>
        <dbReference type="Proteomes" id="UP000651156"/>
    </source>
</evidence>
<evidence type="ECO:0000256" key="2">
    <source>
        <dbReference type="ARBA" id="ARBA00023125"/>
    </source>
</evidence>
<dbReference type="RefSeq" id="WP_193934432.1">
    <property type="nucleotide sequence ID" value="NZ_CAWPMZ010000119.1"/>
</dbReference>
<dbReference type="PROSITE" id="PS01124">
    <property type="entry name" value="HTH_ARAC_FAMILY_2"/>
    <property type="match status" value="1"/>
</dbReference>
<keyword evidence="2" id="KW-0238">DNA-binding</keyword>
<dbReference type="SMART" id="SM00342">
    <property type="entry name" value="HTH_ARAC"/>
    <property type="match status" value="1"/>
</dbReference>
<proteinExistence type="predicted"/>
<accession>A0ABR9UXI8</accession>
<sequence length="332" mass="37774">MTLTISEVDYAHLWQESVLEQEFCNSSEVMEVCPQALGTGYRRWVMLRDIDLLIHDYEFHQDVQVKSSPGEGGLEIGFQLQGGSYAKRYAGQNFVQNGPHDTDTTCERAGEHILQVDIHLELDSLKSFVPNDIEPSLAIQQLIQASGQYPYTQVSETTATMQFVLNQLLNCPYEGLTKQIYLESKCWELVALRLEQLNGESSLQTGLKPDDIERIHEAKAILTRNWQTPPSLLELARQVGLNDYKLKQGFRQVIGTTAFDFLWHYRMEQGRQLLTESQYNVKEVATIVGYSKQSNFAAAFRKKFGMNPKVYQSSQACLKKDPLSSQKNPFSS</sequence>
<comment type="caution">
    <text evidence="5">The sequence shown here is derived from an EMBL/GenBank/DDBJ whole genome shotgun (WGS) entry which is preliminary data.</text>
</comment>
<keyword evidence="1" id="KW-0805">Transcription regulation</keyword>
<dbReference type="InterPro" id="IPR053142">
    <property type="entry name" value="PchR_regulatory_protein"/>
</dbReference>
<dbReference type="InterPro" id="IPR009057">
    <property type="entry name" value="Homeodomain-like_sf"/>
</dbReference>
<dbReference type="SUPFAM" id="SSF46689">
    <property type="entry name" value="Homeodomain-like"/>
    <property type="match status" value="2"/>
</dbReference>
<evidence type="ECO:0000256" key="3">
    <source>
        <dbReference type="ARBA" id="ARBA00023163"/>
    </source>
</evidence>
<gene>
    <name evidence="5" type="ORF">IQ230_22320</name>
</gene>
<feature type="domain" description="HTH araC/xylS-type" evidence="4">
    <location>
        <begin position="216"/>
        <end position="314"/>
    </location>
</feature>
<organism evidence="5 6">
    <name type="scientific">Gloeocapsopsis crepidinum LEGE 06123</name>
    <dbReference type="NCBI Taxonomy" id="588587"/>
    <lineage>
        <taxon>Bacteria</taxon>
        <taxon>Bacillati</taxon>
        <taxon>Cyanobacteriota</taxon>
        <taxon>Cyanophyceae</taxon>
        <taxon>Oscillatoriophycideae</taxon>
        <taxon>Chroococcales</taxon>
        <taxon>Chroococcaceae</taxon>
        <taxon>Gloeocapsopsis</taxon>
    </lineage>
</organism>
<evidence type="ECO:0000256" key="1">
    <source>
        <dbReference type="ARBA" id="ARBA00023015"/>
    </source>
</evidence>
<dbReference type="InterPro" id="IPR020449">
    <property type="entry name" value="Tscrpt_reg_AraC-type_HTH"/>
</dbReference>
<reference evidence="5 6" key="1">
    <citation type="submission" date="2020-10" db="EMBL/GenBank/DDBJ databases">
        <authorList>
            <person name="Castelo-Branco R."/>
            <person name="Eusebio N."/>
            <person name="Adriana R."/>
            <person name="Vieira A."/>
            <person name="Brugerolle De Fraissinette N."/>
            <person name="Rezende De Castro R."/>
            <person name="Schneider M.P."/>
            <person name="Vasconcelos V."/>
            <person name="Leao P.N."/>
        </authorList>
    </citation>
    <scope>NUCLEOTIDE SEQUENCE [LARGE SCALE GENOMIC DNA]</scope>
    <source>
        <strain evidence="5 6">LEGE 06123</strain>
    </source>
</reference>
<evidence type="ECO:0000313" key="5">
    <source>
        <dbReference type="EMBL" id="MBE9193035.1"/>
    </source>
</evidence>
<dbReference type="PRINTS" id="PR00032">
    <property type="entry name" value="HTHARAC"/>
</dbReference>
<dbReference type="EMBL" id="JADEWN010000074">
    <property type="protein sequence ID" value="MBE9193035.1"/>
    <property type="molecule type" value="Genomic_DNA"/>
</dbReference>
<name>A0ABR9UXI8_9CHRO</name>
<dbReference type="PANTHER" id="PTHR47893">
    <property type="entry name" value="REGULATORY PROTEIN PCHR"/>
    <property type="match status" value="1"/>
</dbReference>
<dbReference type="PROSITE" id="PS00041">
    <property type="entry name" value="HTH_ARAC_FAMILY_1"/>
    <property type="match status" value="1"/>
</dbReference>
<dbReference type="InterPro" id="IPR018060">
    <property type="entry name" value="HTH_AraC"/>
</dbReference>
<keyword evidence="3" id="KW-0804">Transcription</keyword>
<dbReference type="Gene3D" id="1.10.10.60">
    <property type="entry name" value="Homeodomain-like"/>
    <property type="match status" value="2"/>
</dbReference>
<dbReference type="InterPro" id="IPR018062">
    <property type="entry name" value="HTH_AraC-typ_CS"/>
</dbReference>
<evidence type="ECO:0000259" key="4">
    <source>
        <dbReference type="PROSITE" id="PS01124"/>
    </source>
</evidence>